<evidence type="ECO:0000313" key="1">
    <source>
        <dbReference type="EMBL" id="KAJ7213491.1"/>
    </source>
</evidence>
<name>A0AAD6VHY8_9AGAR</name>
<comment type="caution">
    <text evidence="1">The sequence shown here is derived from an EMBL/GenBank/DDBJ whole genome shotgun (WGS) entry which is preliminary data.</text>
</comment>
<dbReference type="AlphaFoldDB" id="A0AAD6VHY8"/>
<keyword evidence="2" id="KW-1185">Reference proteome</keyword>
<protein>
    <submittedName>
        <fullName evidence="1">Uncharacterized protein</fullName>
    </submittedName>
</protein>
<accession>A0AAD6VHY8</accession>
<dbReference type="Proteomes" id="UP001219525">
    <property type="component" value="Unassembled WGS sequence"/>
</dbReference>
<sequence length="95" mass="10902">MWRSFHFLVSSSTAICICTEQTFSEASTTPQQFCDAFSTALRAYLGSTLERTVNEKIRALPWKRYKDRLSFENSQLHESVIEIIMSHPLRLNASA</sequence>
<evidence type="ECO:0000313" key="2">
    <source>
        <dbReference type="Proteomes" id="UP001219525"/>
    </source>
</evidence>
<proteinExistence type="predicted"/>
<dbReference type="EMBL" id="JARJCW010000021">
    <property type="protein sequence ID" value="KAJ7213491.1"/>
    <property type="molecule type" value="Genomic_DNA"/>
</dbReference>
<reference evidence="1" key="1">
    <citation type="submission" date="2023-03" db="EMBL/GenBank/DDBJ databases">
        <title>Massive genome expansion in bonnet fungi (Mycena s.s.) driven by repeated elements and novel gene families across ecological guilds.</title>
        <authorList>
            <consortium name="Lawrence Berkeley National Laboratory"/>
            <person name="Harder C.B."/>
            <person name="Miyauchi S."/>
            <person name="Viragh M."/>
            <person name="Kuo A."/>
            <person name="Thoen E."/>
            <person name="Andreopoulos B."/>
            <person name="Lu D."/>
            <person name="Skrede I."/>
            <person name="Drula E."/>
            <person name="Henrissat B."/>
            <person name="Morin E."/>
            <person name="Kohler A."/>
            <person name="Barry K."/>
            <person name="LaButti K."/>
            <person name="Morin E."/>
            <person name="Salamov A."/>
            <person name="Lipzen A."/>
            <person name="Mereny Z."/>
            <person name="Hegedus B."/>
            <person name="Baldrian P."/>
            <person name="Stursova M."/>
            <person name="Weitz H."/>
            <person name="Taylor A."/>
            <person name="Grigoriev I.V."/>
            <person name="Nagy L.G."/>
            <person name="Martin F."/>
            <person name="Kauserud H."/>
        </authorList>
    </citation>
    <scope>NUCLEOTIDE SEQUENCE</scope>
    <source>
        <strain evidence="1">9144</strain>
    </source>
</reference>
<gene>
    <name evidence="1" type="ORF">GGX14DRAFT_445293</name>
</gene>
<organism evidence="1 2">
    <name type="scientific">Mycena pura</name>
    <dbReference type="NCBI Taxonomy" id="153505"/>
    <lineage>
        <taxon>Eukaryota</taxon>
        <taxon>Fungi</taxon>
        <taxon>Dikarya</taxon>
        <taxon>Basidiomycota</taxon>
        <taxon>Agaricomycotina</taxon>
        <taxon>Agaricomycetes</taxon>
        <taxon>Agaricomycetidae</taxon>
        <taxon>Agaricales</taxon>
        <taxon>Marasmiineae</taxon>
        <taxon>Mycenaceae</taxon>
        <taxon>Mycena</taxon>
    </lineage>
</organism>